<feature type="compositionally biased region" description="Basic residues" evidence="1">
    <location>
        <begin position="80"/>
        <end position="96"/>
    </location>
</feature>
<reference evidence="2 3" key="1">
    <citation type="submission" date="2024-09" db="EMBL/GenBank/DDBJ databases">
        <title>Paenibacillus zeirhizospherea sp. nov., isolated from surface of the maize (Zea mays) roots in a horticulture field, Hungary.</title>
        <authorList>
            <person name="Marton D."/>
            <person name="Farkas M."/>
            <person name="Bedics A."/>
            <person name="Toth E."/>
            <person name="Tancsics A."/>
            <person name="Boka K."/>
            <person name="Maroti G."/>
            <person name="Kriszt B."/>
            <person name="Cserhati M."/>
        </authorList>
    </citation>
    <scope>NUCLEOTIDE SEQUENCE [LARGE SCALE GENOMIC DNA]</scope>
    <source>
        <strain evidence="2 3">KCTC 33519</strain>
    </source>
</reference>
<evidence type="ECO:0000256" key="1">
    <source>
        <dbReference type="SAM" id="MobiDB-lite"/>
    </source>
</evidence>
<evidence type="ECO:0000313" key="2">
    <source>
        <dbReference type="EMBL" id="MFB5268814.1"/>
    </source>
</evidence>
<organism evidence="2 3">
    <name type="scientific">Paenibacillus enshidis</name>
    <dbReference type="NCBI Taxonomy" id="1458439"/>
    <lineage>
        <taxon>Bacteria</taxon>
        <taxon>Bacillati</taxon>
        <taxon>Bacillota</taxon>
        <taxon>Bacilli</taxon>
        <taxon>Bacillales</taxon>
        <taxon>Paenibacillaceae</taxon>
        <taxon>Paenibacillus</taxon>
    </lineage>
</organism>
<protein>
    <submittedName>
        <fullName evidence="2">Transposase</fullName>
    </submittedName>
</protein>
<gene>
    <name evidence="2" type="ORF">ACE41H_18785</name>
</gene>
<feature type="region of interest" description="Disordered" evidence="1">
    <location>
        <begin position="59"/>
        <end position="96"/>
    </location>
</feature>
<keyword evidence="3" id="KW-1185">Reference proteome</keyword>
<dbReference type="Proteomes" id="UP001580346">
    <property type="component" value="Unassembled WGS sequence"/>
</dbReference>
<sequence>MSSDDKDMLPLSGEHVEIDGVYEDEDGHAQHLKRGQHFPADLVLGKSEWKLTEYAFDNHHEGKTDERLVPKENDTDKLGKITHPRKEKKSGHPGHP</sequence>
<name>A0ABV5AX75_9BACL</name>
<comment type="caution">
    <text evidence="2">The sequence shown here is derived from an EMBL/GenBank/DDBJ whole genome shotgun (WGS) entry which is preliminary data.</text>
</comment>
<dbReference type="RefSeq" id="WP_375357147.1">
    <property type="nucleotide sequence ID" value="NZ_JBHHMI010000020.1"/>
</dbReference>
<evidence type="ECO:0000313" key="3">
    <source>
        <dbReference type="Proteomes" id="UP001580346"/>
    </source>
</evidence>
<dbReference type="EMBL" id="JBHHMI010000020">
    <property type="protein sequence ID" value="MFB5268814.1"/>
    <property type="molecule type" value="Genomic_DNA"/>
</dbReference>
<proteinExistence type="predicted"/>
<feature type="compositionally biased region" description="Basic and acidic residues" evidence="1">
    <location>
        <begin position="59"/>
        <end position="79"/>
    </location>
</feature>
<accession>A0ABV5AX75</accession>